<dbReference type="Proteomes" id="UP000001423">
    <property type="component" value="Chromosome"/>
</dbReference>
<proteinExistence type="predicted"/>
<name>B9ERR9_PROMM</name>
<reference evidence="1 2" key="1">
    <citation type="journal article" date="2003" name="Nature">
        <title>Genome divergence in two Prochlorococcus ecotypes reflects oceanic niche differentiation.</title>
        <authorList>
            <person name="Rocap G."/>
            <person name="Larimer F.W."/>
            <person name="Lamerdin J.E."/>
            <person name="Malfatti S."/>
            <person name="Chain P."/>
            <person name="Ahlgren N.A."/>
            <person name="Arellano A."/>
            <person name="Coleman M."/>
            <person name="Hauser L."/>
            <person name="Hess W.R."/>
            <person name="Johnson Z.I."/>
            <person name="Land M.L."/>
            <person name="Lindell D."/>
            <person name="Post A.F."/>
            <person name="Regala W."/>
            <person name="Shah M."/>
            <person name="Shaw S.L."/>
            <person name="Steglich C."/>
            <person name="Sullivan M.B."/>
            <person name="Ting C.S."/>
            <person name="Tolonen A."/>
            <person name="Webb E.A."/>
            <person name="Zinser E.R."/>
            <person name="Chisholm S.W."/>
        </authorList>
    </citation>
    <scope>NUCLEOTIDE SEQUENCE [LARGE SCALE GENOMIC DNA]</scope>
    <source>
        <strain evidence="2">MIT 9313</strain>
    </source>
</reference>
<dbReference type="KEGG" id="pmt:PMT_2451"/>
<evidence type="ECO:0000313" key="1">
    <source>
        <dbReference type="EMBL" id="CAX31969.1"/>
    </source>
</evidence>
<sequence length="56" mass="6728">MTQQLLDMELAELFSWTFHTRWLEGPPCMCEECLRARRQAPHSEFGWVCQHQLFDS</sequence>
<accession>B9ERR9</accession>
<organism evidence="1 2">
    <name type="scientific">Prochlorococcus marinus (strain MIT 9313)</name>
    <dbReference type="NCBI Taxonomy" id="74547"/>
    <lineage>
        <taxon>Bacteria</taxon>
        <taxon>Bacillati</taxon>
        <taxon>Cyanobacteriota</taxon>
        <taxon>Cyanophyceae</taxon>
        <taxon>Synechococcales</taxon>
        <taxon>Prochlorococcaceae</taxon>
        <taxon>Prochlorococcus</taxon>
    </lineage>
</organism>
<evidence type="ECO:0000313" key="2">
    <source>
        <dbReference type="Proteomes" id="UP000001423"/>
    </source>
</evidence>
<protein>
    <submittedName>
        <fullName evidence="1">Uncharacterized protein</fullName>
    </submittedName>
</protein>
<dbReference type="HOGENOM" id="CLU_3010683_0_0_3"/>
<gene>
    <name evidence="1" type="ordered locus">PMT_2451</name>
</gene>
<dbReference type="eggNOG" id="ENOG503079I">
    <property type="taxonomic scope" value="Bacteria"/>
</dbReference>
<dbReference type="EMBL" id="BX548175">
    <property type="protein sequence ID" value="CAX31969.1"/>
    <property type="molecule type" value="Genomic_DNA"/>
</dbReference>
<dbReference type="AlphaFoldDB" id="B9ERR9"/>
<keyword evidence="2" id="KW-1185">Reference proteome</keyword>